<dbReference type="EMBL" id="FOWE01000009">
    <property type="protein sequence ID" value="SFO47403.1"/>
    <property type="molecule type" value="Genomic_DNA"/>
</dbReference>
<evidence type="ECO:0000313" key="3">
    <source>
        <dbReference type="Proteomes" id="UP000183642"/>
    </source>
</evidence>
<evidence type="ECO:0000313" key="2">
    <source>
        <dbReference type="EMBL" id="SFO47403.1"/>
    </source>
</evidence>
<protein>
    <submittedName>
        <fullName evidence="2">Uncharacterized protein</fullName>
    </submittedName>
</protein>
<feature type="compositionally biased region" description="Basic residues" evidence="1">
    <location>
        <begin position="72"/>
        <end position="92"/>
    </location>
</feature>
<gene>
    <name evidence="2" type="ORF">SAMN05660359_03706</name>
</gene>
<feature type="region of interest" description="Disordered" evidence="1">
    <location>
        <begin position="14"/>
        <end position="162"/>
    </location>
</feature>
<keyword evidence="3" id="KW-1185">Reference proteome</keyword>
<feature type="compositionally biased region" description="Low complexity" evidence="1">
    <location>
        <begin position="21"/>
        <end position="37"/>
    </location>
</feature>
<dbReference type="Proteomes" id="UP000183642">
    <property type="component" value="Unassembled WGS sequence"/>
</dbReference>
<reference evidence="3" key="1">
    <citation type="submission" date="2016-10" db="EMBL/GenBank/DDBJ databases">
        <authorList>
            <person name="Varghese N."/>
            <person name="Submissions S."/>
        </authorList>
    </citation>
    <scope>NUCLEOTIDE SEQUENCE [LARGE SCALE GENOMIC DNA]</scope>
    <source>
        <strain evidence="3">DSM 43161</strain>
    </source>
</reference>
<name>A0A1I5HGN5_9ACTN</name>
<proteinExistence type="predicted"/>
<accession>A0A1I5HGN5</accession>
<dbReference type="AlphaFoldDB" id="A0A1I5HGN5"/>
<organism evidence="2 3">
    <name type="scientific">Geodermatophilus obscurus</name>
    <dbReference type="NCBI Taxonomy" id="1861"/>
    <lineage>
        <taxon>Bacteria</taxon>
        <taxon>Bacillati</taxon>
        <taxon>Actinomycetota</taxon>
        <taxon>Actinomycetes</taxon>
        <taxon>Geodermatophilales</taxon>
        <taxon>Geodermatophilaceae</taxon>
        <taxon>Geodermatophilus</taxon>
    </lineage>
</organism>
<feature type="region of interest" description="Disordered" evidence="1">
    <location>
        <begin position="190"/>
        <end position="222"/>
    </location>
</feature>
<feature type="region of interest" description="Disordered" evidence="1">
    <location>
        <begin position="245"/>
        <end position="283"/>
    </location>
</feature>
<feature type="compositionally biased region" description="Basic residues" evidence="1">
    <location>
        <begin position="204"/>
        <end position="214"/>
    </location>
</feature>
<sequence length="283" mass="30027">MRDLTGAAVVAARVDGGGGVPADDGPGVAPVPGPARTVRQHRSHRGGGAAAGPVMTYVGSPHRRAGAVPVRGCRRTGRRSGRRPPAGRRRSRRDPPWRRPGAHSRGPVHRRSAGPARSPRTGRSPRGPIPTRRWSHPRSGSPCREGRQAARPRPTAGTGRESHRLAAWTLQIHIEPAAADMQPRSLTVCVPPPGGMRVGSVNHGTRRRGGGRRPGRAEGTHRARRFVAEQPGVPLAPLLEAIKSGPCHSARLPVPGNIRGRRGSEPVPQRSSAPDVRSTACPR</sequence>
<feature type="compositionally biased region" description="Basic residues" evidence="1">
    <location>
        <begin position="100"/>
        <end position="112"/>
    </location>
</feature>
<evidence type="ECO:0000256" key="1">
    <source>
        <dbReference type="SAM" id="MobiDB-lite"/>
    </source>
</evidence>
<feature type="compositionally biased region" description="Low complexity" evidence="1">
    <location>
        <begin position="117"/>
        <end position="132"/>
    </location>
</feature>